<protein>
    <submittedName>
        <fullName evidence="1">Uncharacterized protein</fullName>
    </submittedName>
</protein>
<sequence>MADDSVCLIESPSSSEADDNADEDYNPTAPKGRKAGTKSRAPAKRKAAAKRAATPRGKQPEVIDLVSPSAAGSASDAKATAAAGRKRKLGAAAPKLEASDGGEEASTAAKPSKRARTVLPDYIPLEGPMRPAPPVPPKKPMARPRPRKSAAALPKKLKLEKATPTPLAAKDPTAGTTADAAIDVEAEWEARYGWRVEEAVASTVGVQVDVVRNVVNMLSNECTIPFIARYRREQTGEEEGAHHTRHTDQGKQGDPTVRKLIIGARSSVELDHLYAPYKESKGRSLAQRAKNLGLEETAQQILKGEATVESINPESLVKADVKGLQSAKEVLLGWQHIIADVLSKDRKVLDYLANMAKSPGILLTASKSASAAKLERRAHADGTPEICDKKYDNYASFSRDVRSVQPHQVLAINRGESQKVLTVKLVLPPRLAPGLKEFCESCLRNMGVKMQGQTLQLIRDSIEDAYARLLEPHLFRSIRSQLTKEAEKESVSVFRRNLRQLLLTPPVRGHAVLGIDPGFKHGCKLAAVSANGSLLQHAVMYPHSGLKGPAANILRQMVLTHRCDLVALGNGTACRETEAFLSDLISKGHFEPIKLKYCTVEESGVSVYSVTKDAEAELPGLDPNIRSAVGIARRLQDPLLEYVKVEPKHLGVGMYQHDVTESLLKSALEGVVVECVSFVGVDINVCPELMLKKVSGLNAGTARNIVEWRTTNGPFRNRQQLLDVKRLGNKAFEQCAGFVKVFPETASAAKPAVGGTVQEKTAQSRKTAKGGKGSGSFNPLDMTVIHPESYTLAEHFISHLELDKKDIGKPHFIAKVRQEATKYGVNHFVNLLGGSIATMQLIVDALQHSVEYDIRSEQHQPLFKSGVLSLDEVSAGLELTGKVKNCTNFGAFVDIGVGTDGLIHVSQMNGHTISLGDRVTVRVISIERDRRRIGLRLLSKG</sequence>
<name>A0ACB7S6B0_HYAAI</name>
<reference evidence="1" key="1">
    <citation type="submission" date="2020-05" db="EMBL/GenBank/DDBJ databases">
        <title>Large-scale comparative analyses of tick genomes elucidate their genetic diversity and vector capacities.</title>
        <authorList>
            <person name="Jia N."/>
            <person name="Wang J."/>
            <person name="Shi W."/>
            <person name="Du L."/>
            <person name="Sun Y."/>
            <person name="Zhan W."/>
            <person name="Jiang J."/>
            <person name="Wang Q."/>
            <person name="Zhang B."/>
            <person name="Ji P."/>
            <person name="Sakyi L.B."/>
            <person name="Cui X."/>
            <person name="Yuan T."/>
            <person name="Jiang B."/>
            <person name="Yang W."/>
            <person name="Lam T.T.-Y."/>
            <person name="Chang Q."/>
            <person name="Ding S."/>
            <person name="Wang X."/>
            <person name="Zhu J."/>
            <person name="Ruan X."/>
            <person name="Zhao L."/>
            <person name="Wei J."/>
            <person name="Que T."/>
            <person name="Du C."/>
            <person name="Cheng J."/>
            <person name="Dai P."/>
            <person name="Han X."/>
            <person name="Huang E."/>
            <person name="Gao Y."/>
            <person name="Liu J."/>
            <person name="Shao H."/>
            <person name="Ye R."/>
            <person name="Li L."/>
            <person name="Wei W."/>
            <person name="Wang X."/>
            <person name="Wang C."/>
            <person name="Yang T."/>
            <person name="Huo Q."/>
            <person name="Li W."/>
            <person name="Guo W."/>
            <person name="Chen H."/>
            <person name="Zhou L."/>
            <person name="Ni X."/>
            <person name="Tian J."/>
            <person name="Zhou Y."/>
            <person name="Sheng Y."/>
            <person name="Liu T."/>
            <person name="Pan Y."/>
            <person name="Xia L."/>
            <person name="Li J."/>
            <person name="Zhao F."/>
            <person name="Cao W."/>
        </authorList>
    </citation>
    <scope>NUCLEOTIDE SEQUENCE</scope>
    <source>
        <strain evidence="1">Hyas-2018</strain>
    </source>
</reference>
<keyword evidence="2" id="KW-1185">Reference proteome</keyword>
<dbReference type="Proteomes" id="UP000821845">
    <property type="component" value="Chromosome 6"/>
</dbReference>
<gene>
    <name evidence="1" type="ORF">HPB50_024424</name>
</gene>
<accession>A0ACB7S6B0</accession>
<organism evidence="1 2">
    <name type="scientific">Hyalomma asiaticum</name>
    <name type="common">Tick</name>
    <dbReference type="NCBI Taxonomy" id="266040"/>
    <lineage>
        <taxon>Eukaryota</taxon>
        <taxon>Metazoa</taxon>
        <taxon>Ecdysozoa</taxon>
        <taxon>Arthropoda</taxon>
        <taxon>Chelicerata</taxon>
        <taxon>Arachnida</taxon>
        <taxon>Acari</taxon>
        <taxon>Parasitiformes</taxon>
        <taxon>Ixodida</taxon>
        <taxon>Ixodoidea</taxon>
        <taxon>Ixodidae</taxon>
        <taxon>Hyalomminae</taxon>
        <taxon>Hyalomma</taxon>
    </lineage>
</organism>
<comment type="caution">
    <text evidence="1">The sequence shown here is derived from an EMBL/GenBank/DDBJ whole genome shotgun (WGS) entry which is preliminary data.</text>
</comment>
<evidence type="ECO:0000313" key="1">
    <source>
        <dbReference type="EMBL" id="KAH6929208.1"/>
    </source>
</evidence>
<evidence type="ECO:0000313" key="2">
    <source>
        <dbReference type="Proteomes" id="UP000821845"/>
    </source>
</evidence>
<proteinExistence type="predicted"/>
<dbReference type="EMBL" id="CM023486">
    <property type="protein sequence ID" value="KAH6929208.1"/>
    <property type="molecule type" value="Genomic_DNA"/>
</dbReference>